<feature type="compositionally biased region" description="Polar residues" evidence="1">
    <location>
        <begin position="183"/>
        <end position="198"/>
    </location>
</feature>
<dbReference type="Pfam" id="PF17035">
    <property type="entry name" value="BET"/>
    <property type="match status" value="1"/>
</dbReference>
<organism evidence="3 4">
    <name type="scientific">Powellomyces hirtus</name>
    <dbReference type="NCBI Taxonomy" id="109895"/>
    <lineage>
        <taxon>Eukaryota</taxon>
        <taxon>Fungi</taxon>
        <taxon>Fungi incertae sedis</taxon>
        <taxon>Chytridiomycota</taxon>
        <taxon>Chytridiomycota incertae sedis</taxon>
        <taxon>Chytridiomycetes</taxon>
        <taxon>Spizellomycetales</taxon>
        <taxon>Powellomycetaceae</taxon>
        <taxon>Powellomyces</taxon>
    </lineage>
</organism>
<feature type="compositionally biased region" description="Polar residues" evidence="1">
    <location>
        <begin position="205"/>
        <end position="226"/>
    </location>
</feature>
<feature type="domain" description="NET" evidence="2">
    <location>
        <begin position="109"/>
        <end position="191"/>
    </location>
</feature>
<comment type="caution">
    <text evidence="3">The sequence shown here is derived from an EMBL/GenBank/DDBJ whole genome shotgun (WGS) entry which is preliminary data.</text>
</comment>
<gene>
    <name evidence="3" type="ORF">PhCBS80983_g02256</name>
</gene>
<dbReference type="InterPro" id="IPR027353">
    <property type="entry name" value="NET_dom"/>
</dbReference>
<evidence type="ECO:0000313" key="3">
    <source>
        <dbReference type="EMBL" id="TPX59728.1"/>
    </source>
</evidence>
<dbReference type="PROSITE" id="PS51525">
    <property type="entry name" value="NET"/>
    <property type="match status" value="1"/>
</dbReference>
<feature type="compositionally biased region" description="Basic and acidic residues" evidence="1">
    <location>
        <begin position="18"/>
        <end position="27"/>
    </location>
</feature>
<feature type="region of interest" description="Disordered" evidence="1">
    <location>
        <begin position="447"/>
        <end position="468"/>
    </location>
</feature>
<feature type="compositionally biased region" description="Low complexity" evidence="1">
    <location>
        <begin position="99"/>
        <end position="117"/>
    </location>
</feature>
<reference evidence="3 4" key="1">
    <citation type="journal article" date="2019" name="Sci. Rep.">
        <title>Comparative genomics of chytrid fungi reveal insights into the obligate biotrophic and pathogenic lifestyle of Synchytrium endobioticum.</title>
        <authorList>
            <person name="van de Vossenberg B.T.L.H."/>
            <person name="Warris S."/>
            <person name="Nguyen H.D.T."/>
            <person name="van Gent-Pelzer M.P.E."/>
            <person name="Joly D.L."/>
            <person name="van de Geest H.C."/>
            <person name="Bonants P.J.M."/>
            <person name="Smith D.S."/>
            <person name="Levesque C.A."/>
            <person name="van der Lee T.A.J."/>
        </authorList>
    </citation>
    <scope>NUCLEOTIDE SEQUENCE [LARGE SCALE GENOMIC DNA]</scope>
    <source>
        <strain evidence="3 4">CBS 809.83</strain>
    </source>
</reference>
<sequence>MEAVRESSKPARVTPSVQREEGGEIERSVAATERLLAAAPQPPLTEPTGGSNLDASETSSLALVQVVGEEGWEALEALKDVSLQALSILVRRLVDDAAGSASHASGSSRTTSESNTTEINAEQRKELERLINNLRQDKVDQVVSILSKHRVTPRASDSSKIDIDFENLSRSTMLDLYACVTETKSPTPRSASTTNSSLGMIKSASVASSRPRATSVGNSSVSSKNRMSWHDMLRESATSDSLRNLLESAESIPDGGQVAAALTQPFGDRSKSAELLRSVGQSSNSLCSQSSSAPLISPGQNAVEGSPAISNAFLANSVGGGAEPGPIAEEMMTDHGLALALAALCNGLYQIFEASAESHERFLSTGPGLAGAAASGQPSSALYTQIAQRLSVVQDQRTNRDTGVLDPGQQALWVETDRLMALVRTICAVRQGPGSEPPSYEETLELAPRSSQVKIGEKKSGPVPRSAANDELSNVLHAIDRVVKFAPRMDNQSVQLNDRQQKIMSGAALTALVERLNRGKENFESQRAAPLATHRYAALEQLVNQITVAGERRMANQRVALSGNQQHRMEAGKMGALLDRQEKTRYKNQDSTTREQRLLADLASLRGGLTKESPQYQAQRYEVSPSKQRNMFISTLSARVDRLSVRRFSNQDALSPAQKKEESWGELESILDRVGSGLPAQRASLSVAPAKTRTSITLK</sequence>
<feature type="region of interest" description="Disordered" evidence="1">
    <location>
        <begin position="99"/>
        <end position="120"/>
    </location>
</feature>
<proteinExistence type="predicted"/>
<dbReference type="AlphaFoldDB" id="A0A507E985"/>
<keyword evidence="4" id="KW-1185">Reference proteome</keyword>
<accession>A0A507E985</accession>
<name>A0A507E985_9FUNG</name>
<dbReference type="EMBL" id="QEAQ01000022">
    <property type="protein sequence ID" value="TPX59728.1"/>
    <property type="molecule type" value="Genomic_DNA"/>
</dbReference>
<dbReference type="InterPro" id="IPR038336">
    <property type="entry name" value="NET_sf"/>
</dbReference>
<feature type="region of interest" description="Disordered" evidence="1">
    <location>
        <begin position="183"/>
        <end position="228"/>
    </location>
</feature>
<dbReference type="Gene3D" id="1.20.1270.220">
    <property type="match status" value="1"/>
</dbReference>
<evidence type="ECO:0000313" key="4">
    <source>
        <dbReference type="Proteomes" id="UP000318582"/>
    </source>
</evidence>
<protein>
    <recommendedName>
        <fullName evidence="2">NET domain-containing protein</fullName>
    </recommendedName>
</protein>
<evidence type="ECO:0000259" key="2">
    <source>
        <dbReference type="PROSITE" id="PS51525"/>
    </source>
</evidence>
<dbReference type="Proteomes" id="UP000318582">
    <property type="component" value="Unassembled WGS sequence"/>
</dbReference>
<feature type="region of interest" description="Disordered" evidence="1">
    <location>
        <begin position="1"/>
        <end position="55"/>
    </location>
</feature>
<evidence type="ECO:0000256" key="1">
    <source>
        <dbReference type="SAM" id="MobiDB-lite"/>
    </source>
</evidence>